<dbReference type="EMBL" id="FRAC01000015">
    <property type="protein sequence ID" value="SHK66858.1"/>
    <property type="molecule type" value="Genomic_DNA"/>
</dbReference>
<comment type="subcellular location">
    <subcellularLocation>
        <location evidence="1 7">Cell membrane</location>
        <topology evidence="1 7">Multi-pass membrane protein</topology>
    </subcellularLocation>
</comment>
<evidence type="ECO:0000313" key="9">
    <source>
        <dbReference type="EMBL" id="SHK66858.1"/>
    </source>
</evidence>
<sequence>MIKSKGFKLYQLIINIILILVTLSTVIPLVLLFMSSISSESSLIAHGYSFLPKEFSLEAYAYIWQNRGTIFRAYGITILITIFGTLGNVGLSSMMAFALTNRKLPFRRIISFYIFFTMLFSGGLVPSYIMWTSTFHIKNTIWALLLPNFFLSPMNVMLIRTYFVTSIPEPLYEAAEIDGAGYFTVFRKVVLPLGKPILVTMGLFSGLTYWNDWTNGLYYITNSKLYSIQTLLNKMIQDIQAIQANAAASSGAAVAIPQVSIRMAIAFVAVLPILIIYPFLQKYFAQGIALGAVKG</sequence>
<reference evidence="9 10" key="1">
    <citation type="submission" date="2016-11" db="EMBL/GenBank/DDBJ databases">
        <authorList>
            <person name="Jaros S."/>
            <person name="Januszkiewicz K."/>
            <person name="Wedrychowicz H."/>
        </authorList>
    </citation>
    <scope>NUCLEOTIDE SEQUENCE [LARGE SCALE GENOMIC DNA]</scope>
    <source>
        <strain evidence="9 10">DSM 15929</strain>
    </source>
</reference>
<dbReference type="PANTHER" id="PTHR43744">
    <property type="entry name" value="ABC TRANSPORTER PERMEASE PROTEIN MG189-RELATED-RELATED"/>
    <property type="match status" value="1"/>
</dbReference>
<dbReference type="GO" id="GO:0055085">
    <property type="term" value="P:transmembrane transport"/>
    <property type="evidence" value="ECO:0007669"/>
    <property type="project" value="InterPro"/>
</dbReference>
<dbReference type="Proteomes" id="UP000184386">
    <property type="component" value="Unassembled WGS sequence"/>
</dbReference>
<dbReference type="STRING" id="1121322.SAMN02745136_03027"/>
<protein>
    <submittedName>
        <fullName evidence="9">Putative aldouronate transport system permease protein</fullName>
    </submittedName>
</protein>
<dbReference type="InterPro" id="IPR035906">
    <property type="entry name" value="MetI-like_sf"/>
</dbReference>
<feature type="transmembrane region" description="Helical" evidence="7">
    <location>
        <begin position="73"/>
        <end position="98"/>
    </location>
</feature>
<feature type="transmembrane region" description="Helical" evidence="7">
    <location>
        <begin position="12"/>
        <end position="34"/>
    </location>
</feature>
<keyword evidence="6 7" id="KW-0472">Membrane</keyword>
<feature type="transmembrane region" description="Helical" evidence="7">
    <location>
        <begin position="110"/>
        <end position="129"/>
    </location>
</feature>
<comment type="similarity">
    <text evidence="7">Belongs to the binding-protein-dependent transport system permease family.</text>
</comment>
<dbReference type="AlphaFoldDB" id="A0A1M6UCS9"/>
<feature type="transmembrane region" description="Helical" evidence="7">
    <location>
        <begin position="141"/>
        <end position="163"/>
    </location>
</feature>
<dbReference type="PANTHER" id="PTHR43744:SF9">
    <property type="entry name" value="POLYGALACTURONAN_RHAMNOGALACTURONAN TRANSPORT SYSTEM PERMEASE PROTEIN YTCP"/>
    <property type="match status" value="1"/>
</dbReference>
<dbReference type="RefSeq" id="WP_073277390.1">
    <property type="nucleotide sequence ID" value="NZ_FRAC01000015.1"/>
</dbReference>
<dbReference type="Gene3D" id="1.10.3720.10">
    <property type="entry name" value="MetI-like"/>
    <property type="match status" value="1"/>
</dbReference>
<keyword evidence="3" id="KW-1003">Cell membrane</keyword>
<proteinExistence type="inferred from homology"/>
<evidence type="ECO:0000256" key="2">
    <source>
        <dbReference type="ARBA" id="ARBA00022448"/>
    </source>
</evidence>
<keyword evidence="4 7" id="KW-0812">Transmembrane</keyword>
<evidence type="ECO:0000313" key="10">
    <source>
        <dbReference type="Proteomes" id="UP000184386"/>
    </source>
</evidence>
<evidence type="ECO:0000256" key="7">
    <source>
        <dbReference type="RuleBase" id="RU363032"/>
    </source>
</evidence>
<evidence type="ECO:0000256" key="6">
    <source>
        <dbReference type="ARBA" id="ARBA00023136"/>
    </source>
</evidence>
<evidence type="ECO:0000256" key="5">
    <source>
        <dbReference type="ARBA" id="ARBA00022989"/>
    </source>
</evidence>
<keyword evidence="5 7" id="KW-1133">Transmembrane helix</keyword>
<evidence type="ECO:0000256" key="3">
    <source>
        <dbReference type="ARBA" id="ARBA00022475"/>
    </source>
</evidence>
<keyword evidence="2 7" id="KW-0813">Transport</keyword>
<evidence type="ECO:0000256" key="1">
    <source>
        <dbReference type="ARBA" id="ARBA00004651"/>
    </source>
</evidence>
<evidence type="ECO:0000259" key="8">
    <source>
        <dbReference type="PROSITE" id="PS50928"/>
    </source>
</evidence>
<gene>
    <name evidence="9" type="ORF">SAMN02745136_03027</name>
</gene>
<dbReference type="PROSITE" id="PS50928">
    <property type="entry name" value="ABC_TM1"/>
    <property type="match status" value="1"/>
</dbReference>
<keyword evidence="10" id="KW-1185">Reference proteome</keyword>
<feature type="transmembrane region" description="Helical" evidence="7">
    <location>
        <begin position="259"/>
        <end position="280"/>
    </location>
</feature>
<accession>A0A1M6UCS9</accession>
<dbReference type="InterPro" id="IPR000515">
    <property type="entry name" value="MetI-like"/>
</dbReference>
<feature type="domain" description="ABC transmembrane type-1" evidence="8">
    <location>
        <begin position="74"/>
        <end position="280"/>
    </location>
</feature>
<dbReference type="CDD" id="cd06261">
    <property type="entry name" value="TM_PBP2"/>
    <property type="match status" value="1"/>
</dbReference>
<organism evidence="9 10">
    <name type="scientific">Anaerocolumna jejuensis DSM 15929</name>
    <dbReference type="NCBI Taxonomy" id="1121322"/>
    <lineage>
        <taxon>Bacteria</taxon>
        <taxon>Bacillati</taxon>
        <taxon>Bacillota</taxon>
        <taxon>Clostridia</taxon>
        <taxon>Lachnospirales</taxon>
        <taxon>Lachnospiraceae</taxon>
        <taxon>Anaerocolumna</taxon>
    </lineage>
</organism>
<dbReference type="SUPFAM" id="SSF161098">
    <property type="entry name" value="MetI-like"/>
    <property type="match status" value="1"/>
</dbReference>
<name>A0A1M6UCS9_9FIRM</name>
<dbReference type="GO" id="GO:0005886">
    <property type="term" value="C:plasma membrane"/>
    <property type="evidence" value="ECO:0007669"/>
    <property type="project" value="UniProtKB-SubCell"/>
</dbReference>
<feature type="transmembrane region" description="Helical" evidence="7">
    <location>
        <begin position="189"/>
        <end position="210"/>
    </location>
</feature>
<dbReference type="OrthoDB" id="157184at2"/>
<evidence type="ECO:0000256" key="4">
    <source>
        <dbReference type="ARBA" id="ARBA00022692"/>
    </source>
</evidence>
<dbReference type="Pfam" id="PF00528">
    <property type="entry name" value="BPD_transp_1"/>
    <property type="match status" value="1"/>
</dbReference>